<keyword evidence="7" id="KW-0998">Cell outer membrane</keyword>
<evidence type="ECO:0000256" key="5">
    <source>
        <dbReference type="ARBA" id="ARBA00022692"/>
    </source>
</evidence>
<evidence type="ECO:0000256" key="4">
    <source>
        <dbReference type="ARBA" id="ARBA00022452"/>
    </source>
</evidence>
<dbReference type="InterPro" id="IPR051906">
    <property type="entry name" value="TolC-like"/>
</dbReference>
<proteinExistence type="inferred from homology"/>
<keyword evidence="6 9" id="KW-0472">Membrane</keyword>
<gene>
    <name evidence="10" type="ORF">CK503_08090</name>
</gene>
<dbReference type="GO" id="GO:0015288">
    <property type="term" value="F:porin activity"/>
    <property type="evidence" value="ECO:0007669"/>
    <property type="project" value="TreeGrafter"/>
</dbReference>
<dbReference type="AlphaFoldDB" id="A0A2A2GB13"/>
<protein>
    <recommendedName>
        <fullName evidence="12">Transporter</fullName>
    </recommendedName>
</protein>
<dbReference type="Gene3D" id="1.20.1600.10">
    <property type="entry name" value="Outer membrane efflux proteins (OEP)"/>
    <property type="match status" value="1"/>
</dbReference>
<keyword evidence="8" id="KW-0175">Coiled coil</keyword>
<feature type="coiled-coil region" evidence="8">
    <location>
        <begin position="189"/>
        <end position="223"/>
    </location>
</feature>
<dbReference type="PANTHER" id="PTHR30026">
    <property type="entry name" value="OUTER MEMBRANE PROTEIN TOLC"/>
    <property type="match status" value="1"/>
</dbReference>
<sequence>MMNIENTFLRCLNARVCIIVLLILTVPYVVKSQDASQPNTDLQLEDYLSLAVEENPELRSAYNDYLASMESIRQAGALPDPEVSFGYFISPIETRLGPQNARFSVGQTFPWFGTLGARKAVRSSESDAKFRIFQQQANKLFYEIKSIWYDLFVMQRRITIVEEHINILETLEELAIQNYEDGNTGQADVLQAQIELDDARVKLENLLEDHEVLKQNFAELLNTDSVDMSDRMTVSAEPLPNSKEALKAMVFENNPQLDQLEAQQQASREAIRVAKLDGRPKFGLGMDYILTGQSDMDIVDSGRDAMMVRATVKIPLYRGKYRAQKTQAELQSRSVQHQQVSRKNKLQTRFEESLRDYKNAERDLKNYTDQQIERTRQAIDVLTEDYASADTDFEEILRLQRRLLNYQEGQAEAIGRQNTAVARIEMLTGTHNLNENELTNENDE</sequence>
<comment type="subcellular location">
    <subcellularLocation>
        <location evidence="1">Cell outer membrane</location>
    </subcellularLocation>
</comment>
<evidence type="ECO:0008006" key="12">
    <source>
        <dbReference type="Google" id="ProtNLM"/>
    </source>
</evidence>
<dbReference type="EMBL" id="NSKE01000005">
    <property type="protein sequence ID" value="PAU94164.1"/>
    <property type="molecule type" value="Genomic_DNA"/>
</dbReference>
<keyword evidence="5 9" id="KW-0812">Transmembrane</keyword>
<name>A0A2A2GB13_9BACT</name>
<feature type="transmembrane region" description="Helical" evidence="9">
    <location>
        <begin position="12"/>
        <end position="30"/>
    </location>
</feature>
<dbReference type="GO" id="GO:0015562">
    <property type="term" value="F:efflux transmembrane transporter activity"/>
    <property type="evidence" value="ECO:0007669"/>
    <property type="project" value="InterPro"/>
</dbReference>
<evidence type="ECO:0000313" key="11">
    <source>
        <dbReference type="Proteomes" id="UP000218831"/>
    </source>
</evidence>
<evidence type="ECO:0000256" key="6">
    <source>
        <dbReference type="ARBA" id="ARBA00023136"/>
    </source>
</evidence>
<dbReference type="PANTHER" id="PTHR30026:SF20">
    <property type="entry name" value="OUTER MEMBRANE PROTEIN TOLC"/>
    <property type="match status" value="1"/>
</dbReference>
<dbReference type="InterPro" id="IPR003423">
    <property type="entry name" value="OMP_efflux"/>
</dbReference>
<evidence type="ECO:0000256" key="2">
    <source>
        <dbReference type="ARBA" id="ARBA00007613"/>
    </source>
</evidence>
<keyword evidence="9" id="KW-1133">Transmembrane helix</keyword>
<accession>A0A2A2GB13</accession>
<comment type="caution">
    <text evidence="10">The sequence shown here is derived from an EMBL/GenBank/DDBJ whole genome shotgun (WGS) entry which is preliminary data.</text>
</comment>
<dbReference type="RefSeq" id="WP_095606295.1">
    <property type="nucleotide sequence ID" value="NZ_NSKE01000005.1"/>
</dbReference>
<evidence type="ECO:0000256" key="3">
    <source>
        <dbReference type="ARBA" id="ARBA00022448"/>
    </source>
</evidence>
<comment type="similarity">
    <text evidence="2">Belongs to the outer membrane factor (OMF) (TC 1.B.17) family.</text>
</comment>
<dbReference type="OrthoDB" id="1680428at2"/>
<dbReference type="GO" id="GO:1990281">
    <property type="term" value="C:efflux pump complex"/>
    <property type="evidence" value="ECO:0007669"/>
    <property type="project" value="TreeGrafter"/>
</dbReference>
<evidence type="ECO:0000256" key="9">
    <source>
        <dbReference type="SAM" id="Phobius"/>
    </source>
</evidence>
<feature type="coiled-coil region" evidence="8">
    <location>
        <begin position="343"/>
        <end position="370"/>
    </location>
</feature>
<keyword evidence="4" id="KW-1134">Transmembrane beta strand</keyword>
<evidence type="ECO:0000313" key="10">
    <source>
        <dbReference type="EMBL" id="PAU94164.1"/>
    </source>
</evidence>
<reference evidence="10 11" key="1">
    <citation type="submission" date="2017-08" db="EMBL/GenBank/DDBJ databases">
        <title>Aliifodinibius alkalisoli sp. nov., isolated from saline alkaline soil.</title>
        <authorList>
            <person name="Liu D."/>
            <person name="Zhang G."/>
        </authorList>
    </citation>
    <scope>NUCLEOTIDE SEQUENCE [LARGE SCALE GENOMIC DNA]</scope>
    <source>
        <strain evidence="10 11">WN023</strain>
    </source>
</reference>
<keyword evidence="3" id="KW-0813">Transport</keyword>
<keyword evidence="11" id="KW-1185">Reference proteome</keyword>
<organism evidence="10 11">
    <name type="scientific">Fodinibius salipaludis</name>
    <dbReference type="NCBI Taxonomy" id="2032627"/>
    <lineage>
        <taxon>Bacteria</taxon>
        <taxon>Pseudomonadati</taxon>
        <taxon>Balneolota</taxon>
        <taxon>Balneolia</taxon>
        <taxon>Balneolales</taxon>
        <taxon>Balneolaceae</taxon>
        <taxon>Fodinibius</taxon>
    </lineage>
</organism>
<dbReference type="SUPFAM" id="SSF56954">
    <property type="entry name" value="Outer membrane efflux proteins (OEP)"/>
    <property type="match status" value="1"/>
</dbReference>
<evidence type="ECO:0000256" key="8">
    <source>
        <dbReference type="SAM" id="Coils"/>
    </source>
</evidence>
<evidence type="ECO:0000256" key="1">
    <source>
        <dbReference type="ARBA" id="ARBA00004442"/>
    </source>
</evidence>
<dbReference type="GO" id="GO:0009279">
    <property type="term" value="C:cell outer membrane"/>
    <property type="evidence" value="ECO:0007669"/>
    <property type="project" value="UniProtKB-SubCell"/>
</dbReference>
<dbReference type="Proteomes" id="UP000218831">
    <property type="component" value="Unassembled WGS sequence"/>
</dbReference>
<evidence type="ECO:0000256" key="7">
    <source>
        <dbReference type="ARBA" id="ARBA00023237"/>
    </source>
</evidence>
<dbReference type="Pfam" id="PF02321">
    <property type="entry name" value="OEP"/>
    <property type="match status" value="1"/>
</dbReference>